<dbReference type="Proteomes" id="UP000267418">
    <property type="component" value="Unassembled WGS sequence"/>
</dbReference>
<organism evidence="1 2">
    <name type="scientific">Variovorax gossypii</name>
    <dbReference type="NCBI Taxonomy" id="1679495"/>
    <lineage>
        <taxon>Bacteria</taxon>
        <taxon>Pseudomonadati</taxon>
        <taxon>Pseudomonadota</taxon>
        <taxon>Betaproteobacteria</taxon>
        <taxon>Burkholderiales</taxon>
        <taxon>Comamonadaceae</taxon>
        <taxon>Variovorax</taxon>
    </lineage>
</organism>
<name>A0A3S0JTE9_9BURK</name>
<dbReference type="EMBL" id="RXOE01000007">
    <property type="protein sequence ID" value="RTQ32270.1"/>
    <property type="molecule type" value="Genomic_DNA"/>
</dbReference>
<reference evidence="1 2" key="1">
    <citation type="submission" date="2018-12" db="EMBL/GenBank/DDBJ databases">
        <title>The genome of Variovorax gossypii DSM 100435.</title>
        <authorList>
            <person name="Gao J."/>
            <person name="Sun J."/>
        </authorList>
    </citation>
    <scope>NUCLEOTIDE SEQUENCE [LARGE SCALE GENOMIC DNA]</scope>
    <source>
        <strain evidence="1 2">DSM 100435</strain>
    </source>
</reference>
<sequence length="76" mass="8224">MRPAYRDSALAIQAAFWKQFEAFIADFYDSELLAIGETVEGLVGKRCGSDAFGTLQQRATQLVGQITTQKPAASAP</sequence>
<accession>A0A3S0JTE9</accession>
<dbReference type="RefSeq" id="WP_126472710.1">
    <property type="nucleotide sequence ID" value="NZ_RXOE01000007.1"/>
</dbReference>
<evidence type="ECO:0000313" key="1">
    <source>
        <dbReference type="EMBL" id="RTQ32270.1"/>
    </source>
</evidence>
<evidence type="ECO:0000313" key="2">
    <source>
        <dbReference type="Proteomes" id="UP000267418"/>
    </source>
</evidence>
<dbReference type="AlphaFoldDB" id="A0A3S0JTE9"/>
<proteinExistence type="predicted"/>
<comment type="caution">
    <text evidence="1">The sequence shown here is derived from an EMBL/GenBank/DDBJ whole genome shotgun (WGS) entry which is preliminary data.</text>
</comment>
<protein>
    <submittedName>
        <fullName evidence="1">Uncharacterized protein</fullName>
    </submittedName>
</protein>
<keyword evidence="2" id="KW-1185">Reference proteome</keyword>
<gene>
    <name evidence="1" type="ORF">EJP69_23685</name>
</gene>